<proteinExistence type="inferred from homology"/>
<keyword evidence="9 11" id="KW-0472">Membrane</keyword>
<dbReference type="Gene3D" id="3.30.1150.10">
    <property type="match status" value="1"/>
</dbReference>
<dbReference type="GO" id="GO:0031992">
    <property type="term" value="F:energy transducer activity"/>
    <property type="evidence" value="ECO:0007669"/>
    <property type="project" value="TreeGrafter"/>
</dbReference>
<comment type="subcellular location">
    <subcellularLocation>
        <location evidence="1">Cell inner membrane</location>
        <topology evidence="1">Single-pass membrane protein</topology>
        <orientation evidence="1">Periplasmic side</orientation>
    </subcellularLocation>
</comment>
<evidence type="ECO:0000313" key="13">
    <source>
        <dbReference type="EMBL" id="MCU7547877.1"/>
    </source>
</evidence>
<accession>A0A9X2XT86</accession>
<keyword evidence="4" id="KW-1003">Cell membrane</keyword>
<dbReference type="InterPro" id="IPR006260">
    <property type="entry name" value="TonB/TolA_C"/>
</dbReference>
<feature type="transmembrane region" description="Helical" evidence="11">
    <location>
        <begin position="36"/>
        <end position="56"/>
    </location>
</feature>
<reference evidence="13" key="1">
    <citation type="submission" date="2022-09" db="EMBL/GenBank/DDBJ databases">
        <authorList>
            <person name="Yuan C."/>
            <person name="Ke Z."/>
        </authorList>
    </citation>
    <scope>NUCLEOTIDE SEQUENCE</scope>
    <source>
        <strain evidence="13">LB-8</strain>
    </source>
</reference>
<dbReference type="InterPro" id="IPR051045">
    <property type="entry name" value="TonB-dependent_transducer"/>
</dbReference>
<dbReference type="GO" id="GO:0015031">
    <property type="term" value="P:protein transport"/>
    <property type="evidence" value="ECO:0007669"/>
    <property type="project" value="UniProtKB-KW"/>
</dbReference>
<evidence type="ECO:0000256" key="10">
    <source>
        <dbReference type="SAM" id="MobiDB-lite"/>
    </source>
</evidence>
<dbReference type="AlphaFoldDB" id="A0A9X2XT86"/>
<dbReference type="PANTHER" id="PTHR33446">
    <property type="entry name" value="PROTEIN TONB-RELATED"/>
    <property type="match status" value="1"/>
</dbReference>
<evidence type="ECO:0000256" key="11">
    <source>
        <dbReference type="SAM" id="Phobius"/>
    </source>
</evidence>
<feature type="domain" description="TonB C-terminal" evidence="12">
    <location>
        <begin position="213"/>
        <end position="274"/>
    </location>
</feature>
<feature type="region of interest" description="Disordered" evidence="10">
    <location>
        <begin position="80"/>
        <end position="103"/>
    </location>
</feature>
<dbReference type="Pfam" id="PF03544">
    <property type="entry name" value="TonB_C"/>
    <property type="match status" value="1"/>
</dbReference>
<dbReference type="PANTHER" id="PTHR33446:SF2">
    <property type="entry name" value="PROTEIN TONB"/>
    <property type="match status" value="1"/>
</dbReference>
<keyword evidence="7" id="KW-0653">Protein transport</keyword>
<keyword evidence="5" id="KW-0997">Cell inner membrane</keyword>
<name>A0A9X2XT86_9BACT</name>
<evidence type="ECO:0000256" key="3">
    <source>
        <dbReference type="ARBA" id="ARBA00022448"/>
    </source>
</evidence>
<reference evidence="13" key="2">
    <citation type="submission" date="2023-04" db="EMBL/GenBank/DDBJ databases">
        <title>Paracnuella aquatica gen. nov., sp. nov., a member of the family Chitinophagaceae isolated from a hot spring.</title>
        <authorList>
            <person name="Wang C."/>
        </authorList>
    </citation>
    <scope>NUCLEOTIDE SEQUENCE</scope>
    <source>
        <strain evidence="13">LB-8</strain>
    </source>
</reference>
<comment type="caution">
    <text evidence="13">The sequence shown here is derived from an EMBL/GenBank/DDBJ whole genome shotgun (WGS) entry which is preliminary data.</text>
</comment>
<comment type="similarity">
    <text evidence="2">Belongs to the TonB family.</text>
</comment>
<evidence type="ECO:0000256" key="2">
    <source>
        <dbReference type="ARBA" id="ARBA00006555"/>
    </source>
</evidence>
<protein>
    <submittedName>
        <fullName evidence="13">Energy transducer TonB</fullName>
    </submittedName>
</protein>
<evidence type="ECO:0000256" key="5">
    <source>
        <dbReference type="ARBA" id="ARBA00022519"/>
    </source>
</evidence>
<dbReference type="EMBL" id="JAOTIF010000001">
    <property type="protein sequence ID" value="MCU7547877.1"/>
    <property type="molecule type" value="Genomic_DNA"/>
</dbReference>
<sequence length="278" mass="31002">MEANKILSADILDLVFEGRNKEYGAYHLRKTYNKRIWIALAITAGVAALLFVYFFIVQSLESNKTAAIEVKEVVLEDIKQEEEKKNEPPPPPPPPKVEPPKVEMTKFTPPKIVKDEEVKKEDIPPEVEKLEDTKIDVVSQEGVKDVGIAAPPVVDEGKKVVEAPKVEDENKVFEKVEVEAEFPGGLSAWARYLQRNLNNNTPIENGAPPGSYTVMVQFIVDKQGGISDVKALTSHGYGMEEEAVRAIKRGPKWTPAIQNGRNVNAYRKQPITFVVAEE</sequence>
<evidence type="ECO:0000256" key="6">
    <source>
        <dbReference type="ARBA" id="ARBA00022692"/>
    </source>
</evidence>
<dbReference type="SUPFAM" id="SSF74653">
    <property type="entry name" value="TolA/TonB C-terminal domain"/>
    <property type="match status" value="1"/>
</dbReference>
<dbReference type="NCBIfam" id="TIGR01352">
    <property type="entry name" value="tonB_Cterm"/>
    <property type="match status" value="1"/>
</dbReference>
<keyword evidence="8 11" id="KW-1133">Transmembrane helix</keyword>
<evidence type="ECO:0000256" key="8">
    <source>
        <dbReference type="ARBA" id="ARBA00022989"/>
    </source>
</evidence>
<evidence type="ECO:0000313" key="14">
    <source>
        <dbReference type="Proteomes" id="UP001155483"/>
    </source>
</evidence>
<evidence type="ECO:0000256" key="1">
    <source>
        <dbReference type="ARBA" id="ARBA00004383"/>
    </source>
</evidence>
<evidence type="ECO:0000256" key="9">
    <source>
        <dbReference type="ARBA" id="ARBA00023136"/>
    </source>
</evidence>
<keyword evidence="14" id="KW-1185">Reference proteome</keyword>
<dbReference type="GO" id="GO:0098797">
    <property type="term" value="C:plasma membrane protein complex"/>
    <property type="evidence" value="ECO:0007669"/>
    <property type="project" value="TreeGrafter"/>
</dbReference>
<keyword evidence="6 11" id="KW-0812">Transmembrane</keyword>
<feature type="compositionally biased region" description="Pro residues" evidence="10">
    <location>
        <begin position="88"/>
        <end position="97"/>
    </location>
</feature>
<dbReference type="GO" id="GO:0055085">
    <property type="term" value="P:transmembrane transport"/>
    <property type="evidence" value="ECO:0007669"/>
    <property type="project" value="InterPro"/>
</dbReference>
<gene>
    <name evidence="13" type="ORF">OCK74_02070</name>
</gene>
<organism evidence="13 14">
    <name type="scientific">Paraflavisolibacter caeni</name>
    <dbReference type="NCBI Taxonomy" id="2982496"/>
    <lineage>
        <taxon>Bacteria</taxon>
        <taxon>Pseudomonadati</taxon>
        <taxon>Bacteroidota</taxon>
        <taxon>Chitinophagia</taxon>
        <taxon>Chitinophagales</taxon>
        <taxon>Chitinophagaceae</taxon>
        <taxon>Paraflavisolibacter</taxon>
    </lineage>
</organism>
<dbReference type="InterPro" id="IPR037682">
    <property type="entry name" value="TonB_C"/>
</dbReference>
<dbReference type="RefSeq" id="WP_279295322.1">
    <property type="nucleotide sequence ID" value="NZ_JAOTIF010000001.1"/>
</dbReference>
<evidence type="ECO:0000256" key="4">
    <source>
        <dbReference type="ARBA" id="ARBA00022475"/>
    </source>
</evidence>
<evidence type="ECO:0000256" key="7">
    <source>
        <dbReference type="ARBA" id="ARBA00022927"/>
    </source>
</evidence>
<evidence type="ECO:0000259" key="12">
    <source>
        <dbReference type="Pfam" id="PF03544"/>
    </source>
</evidence>
<keyword evidence="3" id="KW-0813">Transport</keyword>
<dbReference type="Proteomes" id="UP001155483">
    <property type="component" value="Unassembled WGS sequence"/>
</dbReference>